<organism evidence="3 4">
    <name type="scientific">Reticulomyxa filosa</name>
    <dbReference type="NCBI Taxonomy" id="46433"/>
    <lineage>
        <taxon>Eukaryota</taxon>
        <taxon>Sar</taxon>
        <taxon>Rhizaria</taxon>
        <taxon>Retaria</taxon>
        <taxon>Foraminifera</taxon>
        <taxon>Monothalamids</taxon>
        <taxon>Reticulomyxidae</taxon>
        <taxon>Reticulomyxa</taxon>
    </lineage>
</organism>
<dbReference type="AlphaFoldDB" id="X6NNA6"/>
<feature type="compositionally biased region" description="Polar residues" evidence="1">
    <location>
        <begin position="291"/>
        <end position="307"/>
    </location>
</feature>
<dbReference type="EMBL" id="ASPP01007238">
    <property type="protein sequence ID" value="ETO27466.1"/>
    <property type="molecule type" value="Genomic_DNA"/>
</dbReference>
<dbReference type="Proteomes" id="UP000023152">
    <property type="component" value="Unassembled WGS sequence"/>
</dbReference>
<dbReference type="CDD" id="cd00821">
    <property type="entry name" value="PH"/>
    <property type="match status" value="1"/>
</dbReference>
<feature type="compositionally biased region" description="Basic residues" evidence="1">
    <location>
        <begin position="347"/>
        <end position="368"/>
    </location>
</feature>
<dbReference type="Gene3D" id="2.30.29.30">
    <property type="entry name" value="Pleckstrin-homology domain (PH domain)/Phosphotyrosine-binding domain (PTB)"/>
    <property type="match status" value="1"/>
</dbReference>
<dbReference type="GO" id="GO:0048018">
    <property type="term" value="F:receptor ligand activity"/>
    <property type="evidence" value="ECO:0007669"/>
    <property type="project" value="TreeGrafter"/>
</dbReference>
<feature type="region of interest" description="Disordered" evidence="1">
    <location>
        <begin position="251"/>
        <end position="309"/>
    </location>
</feature>
<dbReference type="PROSITE" id="PS50003">
    <property type="entry name" value="PH_DOMAIN"/>
    <property type="match status" value="1"/>
</dbReference>
<dbReference type="InterPro" id="IPR011992">
    <property type="entry name" value="EF-hand-dom_pair"/>
</dbReference>
<dbReference type="PANTHER" id="PTHR37458:SF1">
    <property type="entry name" value="THISBE"/>
    <property type="match status" value="1"/>
</dbReference>
<sequence>MGNGHGDTSQAAHHMIRRRLSQVDFAKDEQWARYNEKELTLLDRISPDKSMSKEVFLDYFNLPGILGERLFDVFDTKKDGVIKFDAFKKKNQSDTFSYTLEQYNRGSMNEKIDMLFEMYGLDGQECITKEELGMVLFSLVTPTTSIFYDGGTNRTIDGTPGKGKHLSKKKKKKTNIFSKTLDPVNDTENLFRLSEMTRKTVNHLVDDAFAQNDQQDSQKLSRGQFREWVSRNPAAMEVLNTEFAKHVWGEEGSEDTKIAATSELTVDDNGTEGDTMIDEDQPHVNHPHAPSVNNGEPVSTSPKSITSVPHPLERTFSYSQFSIRHDSPRRVKSMPSPNGLCTNLARRKGIKKREREKKKRRGKKKKKNNWTLGLDKLQREAYEDHFCIYTCKGCGFKFTKSIQKIDMCGTNLHTSTCNNNNHNNSNNNNNNNSNNSSNSSNGNSSNGNSNNNNNNNNNNDNNNNNSSSSNNGSNHSSLFRGELVLKYCIQCGGKLELKEIMRLEPLVNLNTAVSRTCTKASIQKKGTLFKIGRTTGGWVERTYVLKDKFLYMFKFKKKNIYIHVYIVRPSDEKMPTDALFVQGWFIEPFEDQYARGKDKNRQYFGIEFQPPQNIGSQSLRRYAKSKEERDNWVIALRRAASTVSLA</sequence>
<dbReference type="SUPFAM" id="SSF47473">
    <property type="entry name" value="EF-hand"/>
    <property type="match status" value="1"/>
</dbReference>
<dbReference type="OrthoDB" id="191686at2759"/>
<dbReference type="InterPro" id="IPR001849">
    <property type="entry name" value="PH_domain"/>
</dbReference>
<reference evidence="3 4" key="1">
    <citation type="journal article" date="2013" name="Curr. Biol.">
        <title>The Genome of the Foraminiferan Reticulomyxa filosa.</title>
        <authorList>
            <person name="Glockner G."/>
            <person name="Hulsmann N."/>
            <person name="Schleicher M."/>
            <person name="Noegel A.A."/>
            <person name="Eichinger L."/>
            <person name="Gallinger C."/>
            <person name="Pawlowski J."/>
            <person name="Sierra R."/>
            <person name="Euteneuer U."/>
            <person name="Pillet L."/>
            <person name="Moustafa A."/>
            <person name="Platzer M."/>
            <person name="Groth M."/>
            <person name="Szafranski K."/>
            <person name="Schliwa M."/>
        </authorList>
    </citation>
    <scope>NUCLEOTIDE SEQUENCE [LARGE SCALE GENOMIC DNA]</scope>
</reference>
<gene>
    <name evidence="3" type="ORF">RFI_09663</name>
</gene>
<name>X6NNA6_RETFI</name>
<evidence type="ECO:0000259" key="2">
    <source>
        <dbReference type="PROSITE" id="PS50003"/>
    </source>
</evidence>
<feature type="region of interest" description="Disordered" evidence="1">
    <location>
        <begin position="420"/>
        <end position="474"/>
    </location>
</feature>
<dbReference type="SMART" id="SM00233">
    <property type="entry name" value="PH"/>
    <property type="match status" value="1"/>
</dbReference>
<dbReference type="GO" id="GO:0005615">
    <property type="term" value="C:extracellular space"/>
    <property type="evidence" value="ECO:0007669"/>
    <property type="project" value="TreeGrafter"/>
</dbReference>
<dbReference type="Pfam" id="PF00169">
    <property type="entry name" value="PH"/>
    <property type="match status" value="1"/>
</dbReference>
<dbReference type="Gene3D" id="1.10.238.10">
    <property type="entry name" value="EF-hand"/>
    <property type="match status" value="1"/>
</dbReference>
<dbReference type="PANTHER" id="PTHR37458">
    <property type="entry name" value="THISBE"/>
    <property type="match status" value="1"/>
</dbReference>
<dbReference type="InterPro" id="IPR011993">
    <property type="entry name" value="PH-like_dom_sf"/>
</dbReference>
<feature type="region of interest" description="Disordered" evidence="1">
    <location>
        <begin position="347"/>
        <end position="370"/>
    </location>
</feature>
<feature type="non-terminal residue" evidence="3">
    <location>
        <position position="646"/>
    </location>
</feature>
<evidence type="ECO:0000313" key="4">
    <source>
        <dbReference type="Proteomes" id="UP000023152"/>
    </source>
</evidence>
<feature type="domain" description="PH" evidence="2">
    <location>
        <begin position="521"/>
        <end position="641"/>
    </location>
</feature>
<accession>X6NNA6</accession>
<feature type="compositionally biased region" description="Acidic residues" evidence="1">
    <location>
        <begin position="265"/>
        <end position="279"/>
    </location>
</feature>
<evidence type="ECO:0000313" key="3">
    <source>
        <dbReference type="EMBL" id="ETO27466.1"/>
    </source>
</evidence>
<proteinExistence type="predicted"/>
<evidence type="ECO:0000256" key="1">
    <source>
        <dbReference type="SAM" id="MobiDB-lite"/>
    </source>
</evidence>
<dbReference type="SUPFAM" id="SSF50729">
    <property type="entry name" value="PH domain-like"/>
    <property type="match status" value="1"/>
</dbReference>
<comment type="caution">
    <text evidence="3">The sequence shown here is derived from an EMBL/GenBank/DDBJ whole genome shotgun (WGS) entry which is preliminary data.</text>
</comment>
<protein>
    <recommendedName>
        <fullName evidence="2">PH domain-containing protein</fullName>
    </recommendedName>
</protein>
<keyword evidence="4" id="KW-1185">Reference proteome</keyword>